<organism evidence="1 2">
    <name type="scientific">Polarella glacialis</name>
    <name type="common">Dinoflagellate</name>
    <dbReference type="NCBI Taxonomy" id="89957"/>
    <lineage>
        <taxon>Eukaryota</taxon>
        <taxon>Sar</taxon>
        <taxon>Alveolata</taxon>
        <taxon>Dinophyceae</taxon>
        <taxon>Suessiales</taxon>
        <taxon>Suessiaceae</taxon>
        <taxon>Polarella</taxon>
    </lineage>
</organism>
<evidence type="ECO:0000313" key="1">
    <source>
        <dbReference type="EMBL" id="CAE8712918.1"/>
    </source>
</evidence>
<accession>A0A813KVI0</accession>
<evidence type="ECO:0000313" key="2">
    <source>
        <dbReference type="Proteomes" id="UP000626109"/>
    </source>
</evidence>
<name>A0A813KVI0_POLGL</name>
<proteinExistence type="predicted"/>
<comment type="caution">
    <text evidence="1">The sequence shown here is derived from an EMBL/GenBank/DDBJ whole genome shotgun (WGS) entry which is preliminary data.</text>
</comment>
<dbReference type="EMBL" id="CAJNNW010032415">
    <property type="protein sequence ID" value="CAE8712918.1"/>
    <property type="molecule type" value="Genomic_DNA"/>
</dbReference>
<protein>
    <submittedName>
        <fullName evidence="1">Uncharacterized protein</fullName>
    </submittedName>
</protein>
<dbReference type="AlphaFoldDB" id="A0A813KVI0"/>
<dbReference type="Proteomes" id="UP000626109">
    <property type="component" value="Unassembled WGS sequence"/>
</dbReference>
<feature type="non-terminal residue" evidence="1">
    <location>
        <position position="1"/>
    </location>
</feature>
<gene>
    <name evidence="1" type="ORF">PGLA2088_LOCUS37243</name>
</gene>
<sequence length="181" mass="18838">ALESYQQALLGIAEAAAACPQWHPDRMVLEEHLAQVETRMDYLQGLQGAAATIPCDRHMAPKQLTVAGSQGAIGSRTLGFTALMGAVAGLLVAGPRAALLLAAGAAHTATMDNSAGHLARLLGLRGSEVLTLAGKRAAAKLERLDTRETRQMALCHVGQTVFALRAALGAAFVTPWRPPAA</sequence>
<reference evidence="1" key="1">
    <citation type="submission" date="2021-02" db="EMBL/GenBank/DDBJ databases">
        <authorList>
            <person name="Dougan E. K."/>
            <person name="Rhodes N."/>
            <person name="Thang M."/>
            <person name="Chan C."/>
        </authorList>
    </citation>
    <scope>NUCLEOTIDE SEQUENCE</scope>
</reference>